<gene>
    <name evidence="3" type="ORF">KC19_7G189700</name>
</gene>
<dbReference type="AlphaFoldDB" id="A0A8T0HCV7"/>
<dbReference type="GO" id="GO:0003723">
    <property type="term" value="F:RNA binding"/>
    <property type="evidence" value="ECO:0007669"/>
    <property type="project" value="InterPro"/>
</dbReference>
<dbReference type="PANTHER" id="PTHR31476">
    <property type="entry name" value="PROTEIN WHAT'S THIS FACTOR 1 HOMOLOG, CHLOROPLASTIC"/>
    <property type="match status" value="1"/>
</dbReference>
<evidence type="ECO:0000313" key="4">
    <source>
        <dbReference type="Proteomes" id="UP000822688"/>
    </source>
</evidence>
<accession>A0A8T0HCV7</accession>
<dbReference type="Pfam" id="PF11955">
    <property type="entry name" value="PORR"/>
    <property type="match status" value="1"/>
</dbReference>
<dbReference type="Proteomes" id="UP000822688">
    <property type="component" value="Chromosome 7"/>
</dbReference>
<name>A0A8T0HCV7_CERPU</name>
<proteinExistence type="predicted"/>
<comment type="caution">
    <text evidence="3">The sequence shown here is derived from an EMBL/GenBank/DDBJ whole genome shotgun (WGS) entry which is preliminary data.</text>
</comment>
<organism evidence="3 4">
    <name type="scientific">Ceratodon purpureus</name>
    <name type="common">Fire moss</name>
    <name type="synonym">Dicranum purpureum</name>
    <dbReference type="NCBI Taxonomy" id="3225"/>
    <lineage>
        <taxon>Eukaryota</taxon>
        <taxon>Viridiplantae</taxon>
        <taxon>Streptophyta</taxon>
        <taxon>Embryophyta</taxon>
        <taxon>Bryophyta</taxon>
        <taxon>Bryophytina</taxon>
        <taxon>Bryopsida</taxon>
        <taxon>Dicranidae</taxon>
        <taxon>Pseudoditrichales</taxon>
        <taxon>Ditrichaceae</taxon>
        <taxon>Ceratodon</taxon>
    </lineage>
</organism>
<dbReference type="InterPro" id="IPR021099">
    <property type="entry name" value="PORR_domain"/>
</dbReference>
<dbReference type="PANTHER" id="PTHR31476:SF4">
    <property type="entry name" value="PROTEIN WHAT'S THIS FACTOR 1 HOMOLOG, CHLOROPLASTIC"/>
    <property type="match status" value="1"/>
</dbReference>
<sequence>MALQAAVPAAAFPRTDGPSLPSSFLAASASGAPLESVAVGRHSFFGCSRRLRCSPPSTSSPVLQSRRLVTTTTTTAVIKRKKDYKLDSVIQGEKKLKRVLKLKELLVKQPGAVMSLRDLGKHRRYLGLTGKKRIIALLNMFPSVFQVYEEGSSAKYFRFTAEAKKQFLEEKRLHKEMEEVAVTKLRKLLMMSIDKSIAIQKIKHIRRELGLPDDFATSDFLSSHCQYFKLGTCGLGPLLILEEWDPELAVSALEKAAREKVNARLELELDLARSLGEEVEEEESVAARAPRFQKKVLNLPKGQQIKKKDKEKLLKFQELPAISPYGDKSDLNPSTAEAEKAAVLVVHELLSLTSEKKILVDHLTHFRRDFKFSQKIRAMLIRHPEYFYVSLKGTRDSVFLREAYENSELKEKDPLVLLKERMAELVAKGRRDEKLDDLSDDDDSEGEDEDAEDGDDEDWDEYDDEERFLGLVGKEFAHISREKVATAPRERW</sequence>
<protein>
    <recommendedName>
        <fullName evidence="2">PORR domain-containing protein</fullName>
    </recommendedName>
</protein>
<dbReference type="EMBL" id="CM026428">
    <property type="protein sequence ID" value="KAG0568144.1"/>
    <property type="molecule type" value="Genomic_DNA"/>
</dbReference>
<reference evidence="3" key="1">
    <citation type="submission" date="2020-06" db="EMBL/GenBank/DDBJ databases">
        <title>WGS assembly of Ceratodon purpureus strain R40.</title>
        <authorList>
            <person name="Carey S.B."/>
            <person name="Jenkins J."/>
            <person name="Shu S."/>
            <person name="Lovell J.T."/>
            <person name="Sreedasyam A."/>
            <person name="Maumus F."/>
            <person name="Tiley G.P."/>
            <person name="Fernandez-Pozo N."/>
            <person name="Barry K."/>
            <person name="Chen C."/>
            <person name="Wang M."/>
            <person name="Lipzen A."/>
            <person name="Daum C."/>
            <person name="Saski C.A."/>
            <person name="Payton A.C."/>
            <person name="Mcbreen J.C."/>
            <person name="Conrad R.E."/>
            <person name="Kollar L.M."/>
            <person name="Olsson S."/>
            <person name="Huttunen S."/>
            <person name="Landis J.B."/>
            <person name="Wickett N.J."/>
            <person name="Johnson M.G."/>
            <person name="Rensing S.A."/>
            <person name="Grimwood J."/>
            <person name="Schmutz J."/>
            <person name="Mcdaniel S.F."/>
        </authorList>
    </citation>
    <scope>NUCLEOTIDE SEQUENCE</scope>
    <source>
        <strain evidence="3">R40</strain>
    </source>
</reference>
<feature type="region of interest" description="Disordered" evidence="1">
    <location>
        <begin position="431"/>
        <end position="461"/>
    </location>
</feature>
<evidence type="ECO:0000259" key="2">
    <source>
        <dbReference type="Pfam" id="PF11955"/>
    </source>
</evidence>
<evidence type="ECO:0000313" key="3">
    <source>
        <dbReference type="EMBL" id="KAG0568144.1"/>
    </source>
</evidence>
<evidence type="ECO:0000256" key="1">
    <source>
        <dbReference type="SAM" id="MobiDB-lite"/>
    </source>
</evidence>
<keyword evidence="4" id="KW-1185">Reference proteome</keyword>
<feature type="domain" description="PORR" evidence="2">
    <location>
        <begin position="81"/>
        <end position="430"/>
    </location>
</feature>
<dbReference type="InterPro" id="IPR045040">
    <property type="entry name" value="PORR_fam"/>
</dbReference>
<feature type="compositionally biased region" description="Acidic residues" evidence="1">
    <location>
        <begin position="438"/>
        <end position="461"/>
    </location>
</feature>